<dbReference type="PANTHER" id="PTHR40039:SF1">
    <property type="entry name" value="PROTEIN DLTD"/>
    <property type="match status" value="1"/>
</dbReference>
<keyword evidence="1" id="KW-0472">Membrane</keyword>
<evidence type="ECO:0000256" key="1">
    <source>
        <dbReference type="PIRNR" id="PIRNR021438"/>
    </source>
</evidence>
<dbReference type="KEGG" id="sscu:CEP64_09015"/>
<name>A0AAI8DGK9_MAMSC</name>
<dbReference type="PIRSF" id="PIRSF021438">
    <property type="entry name" value="DltD"/>
    <property type="match status" value="1"/>
</dbReference>
<dbReference type="GO" id="GO:0070395">
    <property type="term" value="P:lipoteichoic acid biosynthetic process"/>
    <property type="evidence" value="ECO:0007669"/>
    <property type="project" value="UniProtKB-UniRule"/>
</dbReference>
<dbReference type="AlphaFoldDB" id="A0AAI8DGK9"/>
<dbReference type="InterPro" id="IPR023896">
    <property type="entry name" value="LTA_DltD"/>
</dbReference>
<dbReference type="RefSeq" id="WP_088592460.1">
    <property type="nucleotide sequence ID" value="NZ_CP022046.2"/>
</dbReference>
<dbReference type="GO" id="GO:0005886">
    <property type="term" value="C:plasma membrane"/>
    <property type="evidence" value="ECO:0007669"/>
    <property type="project" value="UniProtKB-UniRule"/>
</dbReference>
<dbReference type="NCBIfam" id="TIGR04092">
    <property type="entry name" value="LTA_DltD"/>
    <property type="match status" value="1"/>
</dbReference>
<dbReference type="PANTHER" id="PTHR40039">
    <property type="entry name" value="PROTEIN DLTD"/>
    <property type="match status" value="1"/>
</dbReference>
<proteinExistence type="inferred from homology"/>
<evidence type="ECO:0000313" key="2">
    <source>
        <dbReference type="EMBL" id="ASE34722.1"/>
    </source>
</evidence>
<comment type="similarity">
    <text evidence="1">Belongs to the DltD family.</text>
</comment>
<accession>A0AAI8DGK9</accession>
<dbReference type="SUPFAM" id="SSF52266">
    <property type="entry name" value="SGNH hydrolase"/>
    <property type="match status" value="1"/>
</dbReference>
<dbReference type="EMBL" id="CP022046">
    <property type="protein sequence ID" value="ASE34722.1"/>
    <property type="molecule type" value="Genomic_DNA"/>
</dbReference>
<gene>
    <name evidence="2" type="primary">dltD</name>
    <name evidence="2" type="ORF">CEP64_09015</name>
</gene>
<evidence type="ECO:0000313" key="3">
    <source>
        <dbReference type="Proteomes" id="UP000197058"/>
    </source>
</evidence>
<dbReference type="Pfam" id="PF04914">
    <property type="entry name" value="DltD"/>
    <property type="match status" value="1"/>
</dbReference>
<sequence length="393" mass="46185">MKLKLLLPLLISGLLFGLFLLVPVEWIKSFSKYDSINNEAISLDDTVLKGVHSQEEMLLSKNFYPIFGSSELEKQDIFHPAYILNDKKAKLQPYLIGTGGSTDLIHAINMGSQAHNLKGKKIAIIISPQWFTDHGLTNDNFSARFSPLQADHLFKNKVLSPEIKDRFAKRLAQFKQLKSDPYLKSVIGKENHHYDEGTFMNDFEKNIYEKHDALKSIFGQEKAKLHRKEHHHFNHMNWNDLKLYASEYGAQHSRTNKFGMNDKYWHLLKQQRKRYNRNYEFNMHSKEFDDLQLLIDTLKEAKADPLFIVIPANGKWYDHIHVDKEKREAVYEKINHMIQKNDMKVYDLTDKEYEPYVITDAVHIGWKGWVYINEQMIQHINGTYDGKVSRQYH</sequence>
<reference evidence="3" key="1">
    <citation type="submission" date="2017-06" db="EMBL/GenBank/DDBJ databases">
        <title>FDA dAtabase for Regulatory Grade micrObial Sequences (FDA-ARGOS): Supporting development and validation of Infectious Disease Dx tests.</title>
        <authorList>
            <person name="Campos J."/>
            <person name="Goldberg B."/>
            <person name="Tallon L."/>
            <person name="Sadzewicz L."/>
            <person name="Sengamalay N."/>
            <person name="Ott S."/>
            <person name="Godinez A."/>
            <person name="Nagaraj S."/>
            <person name="Vavikolanu K."/>
            <person name="Vyas G."/>
            <person name="Nadendla S."/>
            <person name="Aluvathingal J."/>
            <person name="Geyer C."/>
            <person name="Nandy P."/>
            <person name="Hobson J."/>
            <person name="Sichtig H."/>
        </authorList>
    </citation>
    <scope>NUCLEOTIDE SEQUENCE [LARGE SCALE GENOMIC DNA]</scope>
    <source>
        <strain evidence="3">FDAARGOS_285</strain>
    </source>
</reference>
<dbReference type="InterPro" id="IPR006998">
    <property type="entry name" value="DltD"/>
</dbReference>
<protein>
    <recommendedName>
        <fullName evidence="1">Protein DltD</fullName>
    </recommendedName>
</protein>
<dbReference type="Proteomes" id="UP000197058">
    <property type="component" value="Chromosome"/>
</dbReference>
<comment type="pathway">
    <text evidence="1">Cell wall biogenesis; lipoteichoic acid biosynthesis.</text>
</comment>
<organism evidence="2 3">
    <name type="scientific">Mammaliicoccus sciuri</name>
    <name type="common">Staphylococcus sciuri</name>
    <dbReference type="NCBI Taxonomy" id="1296"/>
    <lineage>
        <taxon>Bacteria</taxon>
        <taxon>Bacillati</taxon>
        <taxon>Bacillota</taxon>
        <taxon>Bacilli</taxon>
        <taxon>Bacillales</taxon>
        <taxon>Staphylococcaceae</taxon>
        <taxon>Mammaliicoccus</taxon>
    </lineage>
</organism>
<keyword evidence="1" id="KW-1003">Cell membrane</keyword>